<accession>A0ABN0UFH5</accession>
<name>A0ABN0UFH5_9ACTN</name>
<dbReference type="EMBL" id="BAAAGX010000014">
    <property type="protein sequence ID" value="GAA0248405.1"/>
    <property type="molecule type" value="Genomic_DNA"/>
</dbReference>
<protein>
    <recommendedName>
        <fullName evidence="3">Sugar phosphate isomerase/epimerase</fullName>
    </recommendedName>
</protein>
<dbReference type="SUPFAM" id="SSF51658">
    <property type="entry name" value="Xylose isomerase-like"/>
    <property type="match status" value="1"/>
</dbReference>
<dbReference type="RefSeq" id="WP_344650082.1">
    <property type="nucleotide sequence ID" value="NZ_BAAAGX010000014.1"/>
</dbReference>
<keyword evidence="2" id="KW-1185">Reference proteome</keyword>
<sequence length="336" mass="37745">MIQGVTLYSFTRAFHQRRYTFEQLVREVAGRGLGPGLEIVGFQSIKGFPVLTDEFTGRFRDLVAETGLTPTSLAANADAGLRRDRMLTDDELVDYMRPQIAAAKALGFPVVRVQISLTPDDMERLLPVAEQHDVTLGLEIHSHQHPKHPAIQALLERYEKLGSPHLGFVPDWGASLRAVPSTLLRRYSELGYSEDLLDALNTTWLEHHREGPPRTEQQHGRWFGQVIQLAHRHGAGDRAIEMAVNLTGLFGHAPVTDWADVLPWTVHTHAKFYEIDADGDEPSVPVRDLVALWKAHGYRGTYSSEWEGFHWNAVDDPFAMVAAEQKLIREALTDGH</sequence>
<proteinExistence type="predicted"/>
<reference evidence="1 2" key="1">
    <citation type="journal article" date="2019" name="Int. J. Syst. Evol. Microbiol.">
        <title>The Global Catalogue of Microorganisms (GCM) 10K type strain sequencing project: providing services to taxonomists for standard genome sequencing and annotation.</title>
        <authorList>
            <consortium name="The Broad Institute Genomics Platform"/>
            <consortium name="The Broad Institute Genome Sequencing Center for Infectious Disease"/>
            <person name="Wu L."/>
            <person name="Ma J."/>
        </authorList>
    </citation>
    <scope>NUCLEOTIDE SEQUENCE [LARGE SCALE GENOMIC DNA]</scope>
    <source>
        <strain evidence="1 2">JCM 10425</strain>
    </source>
</reference>
<dbReference type="InterPro" id="IPR036237">
    <property type="entry name" value="Xyl_isomerase-like_sf"/>
</dbReference>
<dbReference type="Proteomes" id="UP001500967">
    <property type="component" value="Unassembled WGS sequence"/>
</dbReference>
<evidence type="ECO:0000313" key="1">
    <source>
        <dbReference type="EMBL" id="GAA0248405.1"/>
    </source>
</evidence>
<gene>
    <name evidence="1" type="ORF">GCM10009539_37120</name>
</gene>
<evidence type="ECO:0000313" key="2">
    <source>
        <dbReference type="Proteomes" id="UP001500967"/>
    </source>
</evidence>
<organism evidence="1 2">
    <name type="scientific">Cryptosporangium japonicum</name>
    <dbReference type="NCBI Taxonomy" id="80872"/>
    <lineage>
        <taxon>Bacteria</taxon>
        <taxon>Bacillati</taxon>
        <taxon>Actinomycetota</taxon>
        <taxon>Actinomycetes</taxon>
        <taxon>Cryptosporangiales</taxon>
        <taxon>Cryptosporangiaceae</taxon>
        <taxon>Cryptosporangium</taxon>
    </lineage>
</organism>
<evidence type="ECO:0008006" key="3">
    <source>
        <dbReference type="Google" id="ProtNLM"/>
    </source>
</evidence>
<comment type="caution">
    <text evidence="1">The sequence shown here is derived from an EMBL/GenBank/DDBJ whole genome shotgun (WGS) entry which is preliminary data.</text>
</comment>
<dbReference type="Gene3D" id="3.20.20.150">
    <property type="entry name" value="Divalent-metal-dependent TIM barrel enzymes"/>
    <property type="match status" value="1"/>
</dbReference>